<dbReference type="PANTHER" id="PTHR13271:SF151">
    <property type="entry name" value="SET DOMAIN-CONTAINING PROTEIN 4"/>
    <property type="match status" value="1"/>
</dbReference>
<dbReference type="InterPro" id="IPR046341">
    <property type="entry name" value="SET_dom_sf"/>
</dbReference>
<dbReference type="OrthoDB" id="341421at2759"/>
<comment type="caution">
    <text evidence="2">The sequence shown here is derived from an EMBL/GenBank/DDBJ whole genome shotgun (WGS) entry which is preliminary data.</text>
</comment>
<sequence>MNRWDKCKAVCFRSFKVDKIVKELCDWLKENDFDIESKSSLRLIQSENIFEGRCVLSNKNFEPNSTLIEFPHQFLINYRLSFKIQGLVEFFEWYNENYLKKNNLENHLKLSRLDALYLLILEQRFNPNSHLSKFIYSMPQSYDTPEYFDKVIIDNLPQYLKFDVEKRIDKFNLKFNFVKNLLAEFSKISTDKKVENLVENFNKENFRWVFCSVNSRCFHAKETEICDQDDIVLANKYFGVLNESDGELNRSINCNSMEEYEELNEKSEEIRNNLCCIIPYLDFLNHSNDSNAYAVFNESDKSYTLKSQEQSDFSETKLVNKDEQVYITYGHHDNKTLYIEYGFILEENIYDKITFNFRDLKKLIQTDENSEKFIWQCAIQKNLINDLSCNKQEGPSWSLLKLLDLIHIFNDDFKLLNSKQSKKSKNSNLELNFYDIQHFNFVKELFLRILNNFKKDFIGSLDRLNALSVNLKETYHFKMSKRLVELYLEIIELNINLANDEQRWAMLF</sequence>
<organism evidence="2 3">
    <name type="scientific">Brachionus calyciflorus</name>
    <dbReference type="NCBI Taxonomy" id="104777"/>
    <lineage>
        <taxon>Eukaryota</taxon>
        <taxon>Metazoa</taxon>
        <taxon>Spiralia</taxon>
        <taxon>Gnathifera</taxon>
        <taxon>Rotifera</taxon>
        <taxon>Eurotatoria</taxon>
        <taxon>Monogononta</taxon>
        <taxon>Pseudotrocha</taxon>
        <taxon>Ploima</taxon>
        <taxon>Brachionidae</taxon>
        <taxon>Brachionus</taxon>
    </lineage>
</organism>
<proteinExistence type="predicted"/>
<dbReference type="SUPFAM" id="SSF82199">
    <property type="entry name" value="SET domain"/>
    <property type="match status" value="1"/>
</dbReference>
<evidence type="ECO:0000313" key="3">
    <source>
        <dbReference type="Proteomes" id="UP000663879"/>
    </source>
</evidence>
<dbReference type="PROSITE" id="PS50280">
    <property type="entry name" value="SET"/>
    <property type="match status" value="1"/>
</dbReference>
<name>A0A813UWI7_9BILA</name>
<dbReference type="EMBL" id="CAJNOC010001114">
    <property type="protein sequence ID" value="CAF0836060.1"/>
    <property type="molecule type" value="Genomic_DNA"/>
</dbReference>
<dbReference type="AlphaFoldDB" id="A0A813UWI7"/>
<dbReference type="Gene3D" id="3.90.1410.10">
    <property type="entry name" value="set domain protein methyltransferase, domain 1"/>
    <property type="match status" value="1"/>
</dbReference>
<gene>
    <name evidence="2" type="ORF">OXX778_LOCUS8213</name>
</gene>
<keyword evidence="3" id="KW-1185">Reference proteome</keyword>
<accession>A0A813UWI7</accession>
<reference evidence="2" key="1">
    <citation type="submission" date="2021-02" db="EMBL/GenBank/DDBJ databases">
        <authorList>
            <person name="Nowell W R."/>
        </authorList>
    </citation>
    <scope>NUCLEOTIDE SEQUENCE</scope>
    <source>
        <strain evidence="2">Ploen Becks lab</strain>
    </source>
</reference>
<dbReference type="InterPro" id="IPR001214">
    <property type="entry name" value="SET_dom"/>
</dbReference>
<dbReference type="Proteomes" id="UP000663879">
    <property type="component" value="Unassembled WGS sequence"/>
</dbReference>
<dbReference type="GO" id="GO:0016279">
    <property type="term" value="F:protein-lysine N-methyltransferase activity"/>
    <property type="evidence" value="ECO:0007669"/>
    <property type="project" value="TreeGrafter"/>
</dbReference>
<evidence type="ECO:0000313" key="2">
    <source>
        <dbReference type="EMBL" id="CAF0836060.1"/>
    </source>
</evidence>
<dbReference type="PANTHER" id="PTHR13271">
    <property type="entry name" value="UNCHARACTERIZED PUTATIVE METHYLTRANSFERASE"/>
    <property type="match status" value="1"/>
</dbReference>
<evidence type="ECO:0000259" key="1">
    <source>
        <dbReference type="PROSITE" id="PS50280"/>
    </source>
</evidence>
<feature type="domain" description="SET" evidence="1">
    <location>
        <begin position="39"/>
        <end position="330"/>
    </location>
</feature>
<protein>
    <recommendedName>
        <fullName evidence="1">SET domain-containing protein</fullName>
    </recommendedName>
</protein>
<dbReference type="InterPro" id="IPR050600">
    <property type="entry name" value="SETD3_SETD6_MTase"/>
</dbReference>